<dbReference type="AlphaFoldDB" id="A0AAQ0FI40"/>
<proteinExistence type="predicted"/>
<name>A0AAQ0FI40_BURCE</name>
<gene>
    <name evidence="1" type="ORF">DPR02_15550</name>
</gene>
<sequence length="83" mass="9421">MDRGADDEGNPRLLVMTAHGTFRYSFDGARDWLRQAFPALNEAQTARAVKLLASRVTEFKHTVNASAAPTQRSAWRDWKPLEF</sequence>
<evidence type="ECO:0000313" key="1">
    <source>
        <dbReference type="EMBL" id="RAQ10242.1"/>
    </source>
</evidence>
<dbReference type="EMBL" id="QLUZ01000007">
    <property type="protein sequence ID" value="RAQ10242.1"/>
    <property type="molecule type" value="Genomic_DNA"/>
</dbReference>
<protein>
    <submittedName>
        <fullName evidence="1">Uncharacterized protein</fullName>
    </submittedName>
</protein>
<reference evidence="1 2" key="1">
    <citation type="submission" date="2018-06" db="EMBL/GenBank/DDBJ databases">
        <title>Towards the identification of Burkholderia cepacia strain which caused fatal septicemia.</title>
        <authorList>
            <person name="Bui L.A.T."/>
            <person name="Zakharova I.B."/>
            <person name="Shpak I.M."/>
            <person name="Teteryatnikova N."/>
            <person name="Ustinov D.V."/>
            <person name="Kuzyutina Y.A."/>
            <person name="Nguyen H.N."/>
            <person name="Antonov A.S."/>
            <person name="Avdyusheva E.F."/>
            <person name="Victorov D.V."/>
        </authorList>
    </citation>
    <scope>NUCLEOTIDE SEQUENCE [LARGE SCALE GENOMIC DNA]</scope>
    <source>
        <strain evidence="1 2">PT02</strain>
    </source>
</reference>
<organism evidence="1 2">
    <name type="scientific">Burkholderia cepacia</name>
    <name type="common">Pseudomonas cepacia</name>
    <dbReference type="NCBI Taxonomy" id="292"/>
    <lineage>
        <taxon>Bacteria</taxon>
        <taxon>Pseudomonadati</taxon>
        <taxon>Pseudomonadota</taxon>
        <taxon>Betaproteobacteria</taxon>
        <taxon>Burkholderiales</taxon>
        <taxon>Burkholderiaceae</taxon>
        <taxon>Burkholderia</taxon>
        <taxon>Burkholderia cepacia complex</taxon>
    </lineage>
</organism>
<comment type="caution">
    <text evidence="1">The sequence shown here is derived from an EMBL/GenBank/DDBJ whole genome shotgun (WGS) entry which is preliminary data.</text>
</comment>
<dbReference type="Proteomes" id="UP000248899">
    <property type="component" value="Unassembled WGS sequence"/>
</dbReference>
<evidence type="ECO:0000313" key="2">
    <source>
        <dbReference type="Proteomes" id="UP000248899"/>
    </source>
</evidence>
<accession>A0AAQ0FI40</accession>